<organism evidence="2 3">
    <name type="scientific">Aspergillus brasiliensis (strain CBS 101740 / IMI 381727 / IBT 21946)</name>
    <dbReference type="NCBI Taxonomy" id="767769"/>
    <lineage>
        <taxon>Eukaryota</taxon>
        <taxon>Fungi</taxon>
        <taxon>Dikarya</taxon>
        <taxon>Ascomycota</taxon>
        <taxon>Pezizomycotina</taxon>
        <taxon>Eurotiomycetes</taxon>
        <taxon>Eurotiomycetidae</taxon>
        <taxon>Eurotiales</taxon>
        <taxon>Aspergillaceae</taxon>
        <taxon>Aspergillus</taxon>
        <taxon>Aspergillus subgen. Circumdati</taxon>
    </lineage>
</organism>
<dbReference type="EMBL" id="KV878697">
    <property type="protein sequence ID" value="OJJ66767.1"/>
    <property type="molecule type" value="Genomic_DNA"/>
</dbReference>
<dbReference type="RefSeq" id="XP_067474017.1">
    <property type="nucleotide sequence ID" value="XM_067618891.1"/>
</dbReference>
<gene>
    <name evidence="2" type="ORF">ASPBRDRAFT_137396</name>
</gene>
<evidence type="ECO:0000313" key="2">
    <source>
        <dbReference type="EMBL" id="OJJ66767.1"/>
    </source>
</evidence>
<feature type="region of interest" description="Disordered" evidence="1">
    <location>
        <begin position="1"/>
        <end position="26"/>
    </location>
</feature>
<name>A0A1L9U527_ASPBC</name>
<sequence>QTPNLQYDYSHRPGPVPIHSRPRKGPGAYQTCADLVSLEKQLSTSYHSAVIHRGIQKQESKIHLGVKM</sequence>
<dbReference type="VEuPathDB" id="FungiDB:ASPBRDRAFT_137396"/>
<evidence type="ECO:0000256" key="1">
    <source>
        <dbReference type="SAM" id="MobiDB-lite"/>
    </source>
</evidence>
<proteinExistence type="predicted"/>
<dbReference type="AlphaFoldDB" id="A0A1L9U527"/>
<feature type="non-terminal residue" evidence="2">
    <location>
        <position position="1"/>
    </location>
</feature>
<evidence type="ECO:0000313" key="3">
    <source>
        <dbReference type="Proteomes" id="UP000184499"/>
    </source>
</evidence>
<protein>
    <submittedName>
        <fullName evidence="2">Uncharacterized protein</fullName>
    </submittedName>
</protein>
<dbReference type="GeneID" id="93571379"/>
<keyword evidence="3" id="KW-1185">Reference proteome</keyword>
<dbReference type="Proteomes" id="UP000184499">
    <property type="component" value="Unassembled WGS sequence"/>
</dbReference>
<accession>A0A1L9U527</accession>
<reference evidence="3" key="1">
    <citation type="journal article" date="2017" name="Genome Biol.">
        <title>Comparative genomics reveals high biological diversity and specific adaptations in the industrially and medically important fungal genus Aspergillus.</title>
        <authorList>
            <person name="de Vries R.P."/>
            <person name="Riley R."/>
            <person name="Wiebenga A."/>
            <person name="Aguilar-Osorio G."/>
            <person name="Amillis S."/>
            <person name="Uchima C.A."/>
            <person name="Anderluh G."/>
            <person name="Asadollahi M."/>
            <person name="Askin M."/>
            <person name="Barry K."/>
            <person name="Battaglia E."/>
            <person name="Bayram O."/>
            <person name="Benocci T."/>
            <person name="Braus-Stromeyer S.A."/>
            <person name="Caldana C."/>
            <person name="Canovas D."/>
            <person name="Cerqueira G.C."/>
            <person name="Chen F."/>
            <person name="Chen W."/>
            <person name="Choi C."/>
            <person name="Clum A."/>
            <person name="Dos Santos R.A."/>
            <person name="Damasio A.R."/>
            <person name="Diallinas G."/>
            <person name="Emri T."/>
            <person name="Fekete E."/>
            <person name="Flipphi M."/>
            <person name="Freyberg S."/>
            <person name="Gallo A."/>
            <person name="Gournas C."/>
            <person name="Habgood R."/>
            <person name="Hainaut M."/>
            <person name="Harispe M.L."/>
            <person name="Henrissat B."/>
            <person name="Hilden K.S."/>
            <person name="Hope R."/>
            <person name="Hossain A."/>
            <person name="Karabika E."/>
            <person name="Karaffa L."/>
            <person name="Karanyi Z."/>
            <person name="Krasevec N."/>
            <person name="Kuo A."/>
            <person name="Kusch H."/>
            <person name="LaButti K."/>
            <person name="Lagendijk E.L."/>
            <person name="Lapidus A."/>
            <person name="Levasseur A."/>
            <person name="Lindquist E."/>
            <person name="Lipzen A."/>
            <person name="Logrieco A.F."/>
            <person name="MacCabe A."/>
            <person name="Maekelae M.R."/>
            <person name="Malavazi I."/>
            <person name="Melin P."/>
            <person name="Meyer V."/>
            <person name="Mielnichuk N."/>
            <person name="Miskei M."/>
            <person name="Molnar A.P."/>
            <person name="Mule G."/>
            <person name="Ngan C.Y."/>
            <person name="Orejas M."/>
            <person name="Orosz E."/>
            <person name="Ouedraogo J.P."/>
            <person name="Overkamp K.M."/>
            <person name="Park H.-S."/>
            <person name="Perrone G."/>
            <person name="Piumi F."/>
            <person name="Punt P.J."/>
            <person name="Ram A.F."/>
            <person name="Ramon A."/>
            <person name="Rauscher S."/>
            <person name="Record E."/>
            <person name="Riano-Pachon D.M."/>
            <person name="Robert V."/>
            <person name="Roehrig J."/>
            <person name="Ruller R."/>
            <person name="Salamov A."/>
            <person name="Salih N.S."/>
            <person name="Samson R.A."/>
            <person name="Sandor E."/>
            <person name="Sanguinetti M."/>
            <person name="Schuetze T."/>
            <person name="Sepcic K."/>
            <person name="Shelest E."/>
            <person name="Sherlock G."/>
            <person name="Sophianopoulou V."/>
            <person name="Squina F.M."/>
            <person name="Sun H."/>
            <person name="Susca A."/>
            <person name="Todd R.B."/>
            <person name="Tsang A."/>
            <person name="Unkles S.E."/>
            <person name="van de Wiele N."/>
            <person name="van Rossen-Uffink D."/>
            <person name="Oliveira J.V."/>
            <person name="Vesth T.C."/>
            <person name="Visser J."/>
            <person name="Yu J.-H."/>
            <person name="Zhou M."/>
            <person name="Andersen M.R."/>
            <person name="Archer D.B."/>
            <person name="Baker S.E."/>
            <person name="Benoit I."/>
            <person name="Brakhage A.A."/>
            <person name="Braus G.H."/>
            <person name="Fischer R."/>
            <person name="Frisvad J.C."/>
            <person name="Goldman G.H."/>
            <person name="Houbraken J."/>
            <person name="Oakley B."/>
            <person name="Pocsi I."/>
            <person name="Scazzocchio C."/>
            <person name="Seiboth B."/>
            <person name="vanKuyk P.A."/>
            <person name="Wortman J."/>
            <person name="Dyer P.S."/>
            <person name="Grigoriev I.V."/>
        </authorList>
    </citation>
    <scope>NUCLEOTIDE SEQUENCE [LARGE SCALE GENOMIC DNA]</scope>
    <source>
        <strain evidence="3">CBS 101740 / IMI 381727 / IBT 21946</strain>
    </source>
</reference>